<keyword evidence="1" id="KW-0732">Signal</keyword>
<proteinExistence type="predicted"/>
<dbReference type="STRING" id="1423734.FC83_GL000175"/>
<dbReference type="PATRIC" id="fig|1423734.3.peg.175"/>
<keyword evidence="3" id="KW-1185">Reference proteome</keyword>
<dbReference type="RefSeq" id="WP_035451809.1">
    <property type="nucleotide sequence ID" value="NZ_AZGA01000065.1"/>
</dbReference>
<dbReference type="AlphaFoldDB" id="X0QKR8"/>
<evidence type="ECO:0000256" key="1">
    <source>
        <dbReference type="SAM" id="SignalP"/>
    </source>
</evidence>
<evidence type="ECO:0008006" key="4">
    <source>
        <dbReference type="Google" id="ProtNLM"/>
    </source>
</evidence>
<organism evidence="2 3">
    <name type="scientific">Agrilactobacillus composti DSM 18527 = JCM 14202</name>
    <dbReference type="NCBI Taxonomy" id="1423734"/>
    <lineage>
        <taxon>Bacteria</taxon>
        <taxon>Bacillati</taxon>
        <taxon>Bacillota</taxon>
        <taxon>Bacilli</taxon>
        <taxon>Lactobacillales</taxon>
        <taxon>Lactobacillaceae</taxon>
        <taxon>Agrilactobacillus</taxon>
    </lineage>
</organism>
<dbReference type="OrthoDB" id="2329985at2"/>
<protein>
    <recommendedName>
        <fullName evidence="4">Surface layer protein A domain-containing protein</fullName>
    </recommendedName>
</protein>
<feature type="chain" id="PRO_5009981048" description="Surface layer protein A domain-containing protein" evidence="1">
    <location>
        <begin position="27"/>
        <end position="196"/>
    </location>
</feature>
<sequence>MKKFLLGFLAALGLGLTLTTAKPVQADSVAIPFRDSAFLSYPYTDKDYPVYLFSPTDSYVPGLSAWKVTNTIKVQPYYPAPWENVIYPSEQAFEVGPNLWLTNMQAFLLPVGEVVSQPISKPEDSTAFAKIEATVSSETPVALWATHDYKTPVQWVAPNSGWHITRYYYSDDSGLWFDLGSNQWIPAYYVNNQVYA</sequence>
<dbReference type="EMBL" id="AZGA01000065">
    <property type="protein sequence ID" value="KRM32889.1"/>
    <property type="molecule type" value="Genomic_DNA"/>
</dbReference>
<name>X0QKR8_9LACO</name>
<evidence type="ECO:0000313" key="3">
    <source>
        <dbReference type="Proteomes" id="UP000051236"/>
    </source>
</evidence>
<feature type="signal peptide" evidence="1">
    <location>
        <begin position="1"/>
        <end position="26"/>
    </location>
</feature>
<dbReference type="Proteomes" id="UP000051236">
    <property type="component" value="Unassembled WGS sequence"/>
</dbReference>
<comment type="caution">
    <text evidence="2">The sequence shown here is derived from an EMBL/GenBank/DDBJ whole genome shotgun (WGS) entry which is preliminary data.</text>
</comment>
<reference evidence="2 3" key="1">
    <citation type="journal article" date="2015" name="Genome Announc.">
        <title>Expanding the biotechnology potential of lactobacilli through comparative genomics of 213 strains and associated genera.</title>
        <authorList>
            <person name="Sun Z."/>
            <person name="Harris H.M."/>
            <person name="McCann A."/>
            <person name="Guo C."/>
            <person name="Argimon S."/>
            <person name="Zhang W."/>
            <person name="Yang X."/>
            <person name="Jeffery I.B."/>
            <person name="Cooney J.C."/>
            <person name="Kagawa T.F."/>
            <person name="Liu W."/>
            <person name="Song Y."/>
            <person name="Salvetti E."/>
            <person name="Wrobel A."/>
            <person name="Rasinkangas P."/>
            <person name="Parkhill J."/>
            <person name="Rea M.C."/>
            <person name="O'Sullivan O."/>
            <person name="Ritari J."/>
            <person name="Douillard F.P."/>
            <person name="Paul Ross R."/>
            <person name="Yang R."/>
            <person name="Briner A.E."/>
            <person name="Felis G.E."/>
            <person name="de Vos W.M."/>
            <person name="Barrangou R."/>
            <person name="Klaenhammer T.R."/>
            <person name="Caufield P.W."/>
            <person name="Cui Y."/>
            <person name="Zhang H."/>
            <person name="O'Toole P.W."/>
        </authorList>
    </citation>
    <scope>NUCLEOTIDE SEQUENCE [LARGE SCALE GENOMIC DNA]</scope>
    <source>
        <strain evidence="2 3">DSM 18527</strain>
    </source>
</reference>
<accession>X0QKR8</accession>
<gene>
    <name evidence="2" type="ORF">FC83_GL000175</name>
</gene>
<evidence type="ECO:0000313" key="2">
    <source>
        <dbReference type="EMBL" id="KRM32889.1"/>
    </source>
</evidence>